<dbReference type="SUPFAM" id="SSF53474">
    <property type="entry name" value="alpha/beta-Hydrolases"/>
    <property type="match status" value="1"/>
</dbReference>
<feature type="domain" description="AB hydrolase-1" evidence="1">
    <location>
        <begin position="8"/>
        <end position="242"/>
    </location>
</feature>
<dbReference type="InterPro" id="IPR000073">
    <property type="entry name" value="AB_hydrolase_1"/>
</dbReference>
<evidence type="ECO:0000313" key="2">
    <source>
        <dbReference type="EMBL" id="PMD67285.1"/>
    </source>
</evidence>
<dbReference type="PANTHER" id="PTHR37017:SF11">
    <property type="entry name" value="ESTERASE_LIPASE_THIOESTERASE DOMAIN-CONTAINING PROTEIN"/>
    <property type="match status" value="1"/>
</dbReference>
<reference evidence="2 3" key="1">
    <citation type="submission" date="2016-04" db="EMBL/GenBank/DDBJ databases">
        <title>A degradative enzymes factory behind the ericoid mycorrhizal symbiosis.</title>
        <authorList>
            <consortium name="DOE Joint Genome Institute"/>
            <person name="Martino E."/>
            <person name="Morin E."/>
            <person name="Grelet G."/>
            <person name="Kuo A."/>
            <person name="Kohler A."/>
            <person name="Daghino S."/>
            <person name="Barry K."/>
            <person name="Choi C."/>
            <person name="Cichocki N."/>
            <person name="Clum A."/>
            <person name="Copeland A."/>
            <person name="Hainaut M."/>
            <person name="Haridas S."/>
            <person name="Labutti K."/>
            <person name="Lindquist E."/>
            <person name="Lipzen A."/>
            <person name="Khouja H.-R."/>
            <person name="Murat C."/>
            <person name="Ohm R."/>
            <person name="Olson A."/>
            <person name="Spatafora J."/>
            <person name="Veneault-Fourrey C."/>
            <person name="Henrissat B."/>
            <person name="Grigoriev I."/>
            <person name="Martin F."/>
            <person name="Perotto S."/>
        </authorList>
    </citation>
    <scope>NUCLEOTIDE SEQUENCE [LARGE SCALE GENOMIC DNA]</scope>
    <source>
        <strain evidence="2 3">E</strain>
    </source>
</reference>
<dbReference type="STRING" id="1095630.A0A2J6TWA8"/>
<gene>
    <name evidence="2" type="ORF">K444DRAFT_516320</name>
</gene>
<organism evidence="2 3">
    <name type="scientific">Hyaloscypha bicolor E</name>
    <dbReference type="NCBI Taxonomy" id="1095630"/>
    <lineage>
        <taxon>Eukaryota</taxon>
        <taxon>Fungi</taxon>
        <taxon>Dikarya</taxon>
        <taxon>Ascomycota</taxon>
        <taxon>Pezizomycotina</taxon>
        <taxon>Leotiomycetes</taxon>
        <taxon>Helotiales</taxon>
        <taxon>Hyaloscyphaceae</taxon>
        <taxon>Hyaloscypha</taxon>
        <taxon>Hyaloscypha bicolor</taxon>
    </lineage>
</organism>
<dbReference type="Gene3D" id="3.40.50.1820">
    <property type="entry name" value="alpha/beta hydrolase"/>
    <property type="match status" value="1"/>
</dbReference>
<evidence type="ECO:0000313" key="3">
    <source>
        <dbReference type="Proteomes" id="UP000235371"/>
    </source>
</evidence>
<dbReference type="PANTHER" id="PTHR37017">
    <property type="entry name" value="AB HYDROLASE-1 DOMAIN-CONTAINING PROTEIN-RELATED"/>
    <property type="match status" value="1"/>
</dbReference>
<keyword evidence="3" id="KW-1185">Reference proteome</keyword>
<dbReference type="InterPro" id="IPR052897">
    <property type="entry name" value="Sec-Metab_Biosynth_Hydrolase"/>
</dbReference>
<proteinExistence type="predicted"/>
<dbReference type="Proteomes" id="UP000235371">
    <property type="component" value="Unassembled WGS sequence"/>
</dbReference>
<dbReference type="GeneID" id="36581755"/>
<name>A0A2J6TWA8_9HELO</name>
<dbReference type="Pfam" id="PF12697">
    <property type="entry name" value="Abhydrolase_6"/>
    <property type="match status" value="1"/>
</dbReference>
<protein>
    <submittedName>
        <fullName evidence="2">Prolyl aminopeptidase-like protein</fullName>
    </submittedName>
</protein>
<dbReference type="GO" id="GO:0004177">
    <property type="term" value="F:aminopeptidase activity"/>
    <property type="evidence" value="ECO:0007669"/>
    <property type="project" value="UniProtKB-KW"/>
</dbReference>
<keyword evidence="2" id="KW-0645">Protease</keyword>
<accession>A0A2J6TWA8</accession>
<evidence type="ECO:0000259" key="1">
    <source>
        <dbReference type="Pfam" id="PF12697"/>
    </source>
</evidence>
<dbReference type="AlphaFoldDB" id="A0A2J6TWA8"/>
<dbReference type="EMBL" id="KZ613740">
    <property type="protein sequence ID" value="PMD67285.1"/>
    <property type="molecule type" value="Genomic_DNA"/>
</dbReference>
<sequence>MASKPDFIIVPGAWHSPESFKPTSDLLEKAGYTIHGVTHASFGASPPLQNFDPDVQVIRDVVNKVLSSGKDVVMVYHSYGSVPGSEALVEYMKDLETGNKKDGWGKIQRLVFCCSFILPEGGSLMSRLQFKDLPWFIVNGDEILPDTPGEIFYNDLSASAAAPYIAALKPHSYKTFSSQPSVAPWKVIPSTYIVCENDLAIPLPAQEGMLEMAHQMAPTSFDVIERCSASHSPFISQPEWLSEKLIKAAGGGG</sequence>
<dbReference type="OrthoDB" id="1263307at2759"/>
<dbReference type="InterPro" id="IPR029058">
    <property type="entry name" value="AB_hydrolase_fold"/>
</dbReference>
<keyword evidence="2" id="KW-0031">Aminopeptidase</keyword>
<keyword evidence="2" id="KW-0378">Hydrolase</keyword>
<dbReference type="InParanoid" id="A0A2J6TWA8"/>
<dbReference type="RefSeq" id="XP_024744189.1">
    <property type="nucleotide sequence ID" value="XM_024873675.1"/>
</dbReference>